<name>A0AAD8R4M9_LOLMU</name>
<proteinExistence type="predicted"/>
<dbReference type="InterPro" id="IPR032838">
    <property type="entry name" value="Vwaint_dom"/>
</dbReference>
<dbReference type="SMART" id="SM00327">
    <property type="entry name" value="VWA"/>
    <property type="match status" value="1"/>
</dbReference>
<accession>A0AAD8R4M9</accession>
<keyword evidence="2" id="KW-0472">Membrane</keyword>
<dbReference type="Gene3D" id="3.40.50.410">
    <property type="entry name" value="von Willebrand factor, type A domain"/>
    <property type="match status" value="1"/>
</dbReference>
<sequence>MPFSDDEQDVPSADSSGGRKPLGNGEKLVRLVAYSNKKAPLKVNRQQVMLELTDASSTGYRSGLDLVAVLDVSGSMAGKKLHDTKVAMQFIIKKLSPIDRLSIVSFSTTAKRVCRLHFMTEDRQVELERLVNELEDDSLTNISDGLLTGRQVLDGRRLSGGRVASIILMSDGEHNVGSVLPENVDVGNVAVYTFGFGDDHKPRVLDMVAKNSRGGTYNYVKDGVALSGPFSQILGGLLSVVVRDLKLTVWPDDSKIEKVDPGSYPQTQDAAAGSVTVSFGDLYSREVRKVMVDLLLPAVEREYVATVIIAQCSYSVQEKPFLAPPLRCSIRRTRTAAGPDAIQQPTEVKTELARRDHADLIGEVSTMDPAGARDKLEGGRKALDNLDESNPMVGIWKTESEQLRKLTEPPELYETQGRPYARSTKTSHDLQRMASRGDVQDVRPFATPLMDKYLEQAKKFQEDPNMPLPSLDDDVRDEEEPPPMPLPLPPEDEERVTETLVPDQPRVPTTWWGEYSPQHRATSRRAWVMVILCTVLAILVVVTIAAVLSVYLIYKPNTPYLEVSDAQLGQLQGGQYLQVSITILANNLKSKADATFSSFELAMGFHGAEVALLRSEPFVVPRQSSLPLHFNVVALDPAGMRDMDESLDAGLVPLDLSGKTRTRWRVGIFQKRQFWTRISCRLRFFFPGNGTVMPTDRDRCRSRLT</sequence>
<feature type="transmembrane region" description="Helical" evidence="2">
    <location>
        <begin position="526"/>
        <end position="554"/>
    </location>
</feature>
<dbReference type="AlphaFoldDB" id="A0AAD8R4M9"/>
<keyword evidence="5" id="KW-1185">Reference proteome</keyword>
<feature type="compositionally biased region" description="Acidic residues" evidence="1">
    <location>
        <begin position="471"/>
        <end position="481"/>
    </location>
</feature>
<dbReference type="PANTHER" id="PTHR10579">
    <property type="entry name" value="CALCIUM-ACTIVATED CHLORIDE CHANNEL REGULATOR"/>
    <property type="match status" value="1"/>
</dbReference>
<dbReference type="SUPFAM" id="SSF53300">
    <property type="entry name" value="vWA-like"/>
    <property type="match status" value="1"/>
</dbReference>
<dbReference type="InterPro" id="IPR002035">
    <property type="entry name" value="VWF_A"/>
</dbReference>
<comment type="caution">
    <text evidence="4">The sequence shown here is derived from an EMBL/GenBank/DDBJ whole genome shotgun (WGS) entry which is preliminary data.</text>
</comment>
<dbReference type="Pfam" id="PF14624">
    <property type="entry name" value="Vwaint"/>
    <property type="match status" value="1"/>
</dbReference>
<dbReference type="Proteomes" id="UP001231189">
    <property type="component" value="Unassembled WGS sequence"/>
</dbReference>
<gene>
    <name evidence="4" type="ORF">QYE76_019239</name>
</gene>
<feature type="region of interest" description="Disordered" evidence="1">
    <location>
        <begin position="1"/>
        <end position="24"/>
    </location>
</feature>
<reference evidence="4" key="1">
    <citation type="submission" date="2023-07" db="EMBL/GenBank/DDBJ databases">
        <title>A chromosome-level genome assembly of Lolium multiflorum.</title>
        <authorList>
            <person name="Chen Y."/>
            <person name="Copetti D."/>
            <person name="Kolliker R."/>
            <person name="Studer B."/>
        </authorList>
    </citation>
    <scope>NUCLEOTIDE SEQUENCE</scope>
    <source>
        <strain evidence="4">02402/16</strain>
        <tissue evidence="4">Leaf</tissue>
    </source>
</reference>
<evidence type="ECO:0000256" key="2">
    <source>
        <dbReference type="SAM" id="Phobius"/>
    </source>
</evidence>
<evidence type="ECO:0000313" key="4">
    <source>
        <dbReference type="EMBL" id="KAK1613722.1"/>
    </source>
</evidence>
<evidence type="ECO:0000256" key="1">
    <source>
        <dbReference type="SAM" id="MobiDB-lite"/>
    </source>
</evidence>
<keyword evidence="2" id="KW-1133">Transmembrane helix</keyword>
<dbReference type="InterPro" id="IPR036465">
    <property type="entry name" value="vWFA_dom_sf"/>
</dbReference>
<keyword evidence="2" id="KW-0812">Transmembrane</keyword>
<evidence type="ECO:0000259" key="3">
    <source>
        <dbReference type="PROSITE" id="PS50234"/>
    </source>
</evidence>
<dbReference type="PANTHER" id="PTHR10579:SF129">
    <property type="entry name" value="OS01G0640200 PROTEIN"/>
    <property type="match status" value="1"/>
</dbReference>
<dbReference type="InterPro" id="IPR051266">
    <property type="entry name" value="CLCR"/>
</dbReference>
<organism evidence="4 5">
    <name type="scientific">Lolium multiflorum</name>
    <name type="common">Italian ryegrass</name>
    <name type="synonym">Lolium perenne subsp. multiflorum</name>
    <dbReference type="NCBI Taxonomy" id="4521"/>
    <lineage>
        <taxon>Eukaryota</taxon>
        <taxon>Viridiplantae</taxon>
        <taxon>Streptophyta</taxon>
        <taxon>Embryophyta</taxon>
        <taxon>Tracheophyta</taxon>
        <taxon>Spermatophyta</taxon>
        <taxon>Magnoliopsida</taxon>
        <taxon>Liliopsida</taxon>
        <taxon>Poales</taxon>
        <taxon>Poaceae</taxon>
        <taxon>BOP clade</taxon>
        <taxon>Pooideae</taxon>
        <taxon>Poodae</taxon>
        <taxon>Poeae</taxon>
        <taxon>Poeae Chloroplast Group 2 (Poeae type)</taxon>
        <taxon>Loliodinae</taxon>
        <taxon>Loliinae</taxon>
        <taxon>Lolium</taxon>
    </lineage>
</organism>
<feature type="domain" description="VWFA" evidence="3">
    <location>
        <begin position="65"/>
        <end position="233"/>
    </location>
</feature>
<protein>
    <recommendedName>
        <fullName evidence="3">VWFA domain-containing protein</fullName>
    </recommendedName>
</protein>
<feature type="region of interest" description="Disordered" evidence="1">
    <location>
        <begin position="458"/>
        <end position="494"/>
    </location>
</feature>
<evidence type="ECO:0000313" key="5">
    <source>
        <dbReference type="Proteomes" id="UP001231189"/>
    </source>
</evidence>
<dbReference type="PROSITE" id="PS50234">
    <property type="entry name" value="VWFA"/>
    <property type="match status" value="1"/>
</dbReference>
<dbReference type="Pfam" id="PF00092">
    <property type="entry name" value="VWA"/>
    <property type="match status" value="1"/>
</dbReference>
<dbReference type="EMBL" id="JAUUTY010000006">
    <property type="protein sequence ID" value="KAK1613722.1"/>
    <property type="molecule type" value="Genomic_DNA"/>
</dbReference>